<dbReference type="Pfam" id="PF01755">
    <property type="entry name" value="Glyco_transf_25"/>
    <property type="match status" value="1"/>
</dbReference>
<dbReference type="CDD" id="cd06532">
    <property type="entry name" value="Glyco_transf_25"/>
    <property type="match status" value="1"/>
</dbReference>
<evidence type="ECO:0000313" key="3">
    <source>
        <dbReference type="Proteomes" id="UP000239089"/>
    </source>
</evidence>
<organism evidence="2 3">
    <name type="scientific">Rhodoblastus sphagnicola</name>
    <dbReference type="NCBI Taxonomy" id="333368"/>
    <lineage>
        <taxon>Bacteria</taxon>
        <taxon>Pseudomonadati</taxon>
        <taxon>Pseudomonadota</taxon>
        <taxon>Alphaproteobacteria</taxon>
        <taxon>Hyphomicrobiales</taxon>
        <taxon>Rhodoblastaceae</taxon>
        <taxon>Rhodoblastus</taxon>
    </lineage>
</organism>
<accession>A0A2S6N9B4</accession>
<proteinExistence type="predicted"/>
<evidence type="ECO:0000259" key="1">
    <source>
        <dbReference type="Pfam" id="PF01755"/>
    </source>
</evidence>
<dbReference type="AlphaFoldDB" id="A0A2S6N9B4"/>
<comment type="caution">
    <text evidence="2">The sequence shown here is derived from an EMBL/GenBank/DDBJ whole genome shotgun (WGS) entry which is preliminary data.</text>
</comment>
<dbReference type="Proteomes" id="UP000239089">
    <property type="component" value="Unassembled WGS sequence"/>
</dbReference>
<sequence length="264" mass="29514">MAWPVYVISLQRAAQRRAACERELDSMNMPFAFFDAIDGTRLGAAVVAAVYDSERNARQYKRPLSLPEIGCYLSHHALWTRIVEQNLDGAVILEDDFDADDDFKQVVEEIQSAPPSGALVKLFSRKPVMGVTVASMRGERRLVAPNRVPGLTLGYALDRTAAEMLLANALPFSRPLDMDIKHWWEFGLPVLVVDPPPLRIGELGHRSCISPSRQAAAAQANVGPVDRLMANLRYQFDYNVQLFQARADGRRAVRRLREQMTGHG</sequence>
<keyword evidence="3" id="KW-1185">Reference proteome</keyword>
<dbReference type="EMBL" id="NHSJ01000063">
    <property type="protein sequence ID" value="PPQ31208.1"/>
    <property type="molecule type" value="Genomic_DNA"/>
</dbReference>
<dbReference type="OrthoDB" id="259382at2"/>
<dbReference type="RefSeq" id="WP_104507739.1">
    <property type="nucleotide sequence ID" value="NZ_JACIGC010000001.1"/>
</dbReference>
<name>A0A2S6N9B4_9HYPH</name>
<evidence type="ECO:0000313" key="2">
    <source>
        <dbReference type="EMBL" id="PPQ31208.1"/>
    </source>
</evidence>
<reference evidence="2 3" key="1">
    <citation type="journal article" date="2018" name="Arch. Microbiol.">
        <title>New insights into the metabolic potential of the phototrophic purple bacterium Rhodopila globiformis DSM 161(T) from its draft genome sequence and evidence for a vanadium-dependent nitrogenase.</title>
        <authorList>
            <person name="Imhoff J.F."/>
            <person name="Rahn T."/>
            <person name="Kunzel S."/>
            <person name="Neulinger S.C."/>
        </authorList>
    </citation>
    <scope>NUCLEOTIDE SEQUENCE [LARGE SCALE GENOMIC DNA]</scope>
    <source>
        <strain evidence="2 3">DSM 16996</strain>
    </source>
</reference>
<gene>
    <name evidence="2" type="ORF">CCR94_10065</name>
</gene>
<dbReference type="InterPro" id="IPR002654">
    <property type="entry name" value="Glyco_trans_25"/>
</dbReference>
<protein>
    <recommendedName>
        <fullName evidence="1">Glycosyl transferase family 25 domain-containing protein</fullName>
    </recommendedName>
</protein>
<feature type="domain" description="Glycosyl transferase family 25" evidence="1">
    <location>
        <begin position="4"/>
        <end position="122"/>
    </location>
</feature>